<proteinExistence type="predicted"/>
<evidence type="ECO:0000313" key="2">
    <source>
        <dbReference type="Proteomes" id="UP000320011"/>
    </source>
</evidence>
<dbReference type="RefSeq" id="WP_144586728.1">
    <property type="nucleotide sequence ID" value="NZ_VJWX01000051.1"/>
</dbReference>
<reference evidence="1 2" key="2">
    <citation type="submission" date="2019-08" db="EMBL/GenBank/DDBJ databases">
        <title>Amycolatopsis acidicola sp. nov., isolated from peat swamp forest soil.</title>
        <authorList>
            <person name="Srisuk N."/>
        </authorList>
    </citation>
    <scope>NUCLEOTIDE SEQUENCE [LARGE SCALE GENOMIC DNA]</scope>
    <source>
        <strain evidence="1 2">TBRC 6029</strain>
    </source>
</reference>
<evidence type="ECO:0000313" key="1">
    <source>
        <dbReference type="EMBL" id="TVT56614.1"/>
    </source>
</evidence>
<sequence length="152" mass="16192">MRLEQNPMPATAAPRWDYRGTFGWPVRWHNDGLTLVTGSGITAVAIPKAMAGPVLAALARQGCSGPALSLPTKQGMVAILLAEADMLASVGETLPPEVKILTAGTAIPLPNERRPDDLAHWLVAPDTHQRWLPSLAAVLASIRSVRHLLPTS</sequence>
<protein>
    <submittedName>
        <fullName evidence="1">Uncharacterized protein</fullName>
    </submittedName>
</protein>
<organism evidence="1 2">
    <name type="scientific">Amycolatopsis rhizosphaerae</name>
    <dbReference type="NCBI Taxonomy" id="2053003"/>
    <lineage>
        <taxon>Bacteria</taxon>
        <taxon>Bacillati</taxon>
        <taxon>Actinomycetota</taxon>
        <taxon>Actinomycetes</taxon>
        <taxon>Pseudonocardiales</taxon>
        <taxon>Pseudonocardiaceae</taxon>
        <taxon>Amycolatopsis</taxon>
    </lineage>
</organism>
<dbReference type="AlphaFoldDB" id="A0A558D6H8"/>
<reference evidence="1 2" key="1">
    <citation type="submission" date="2019-07" db="EMBL/GenBank/DDBJ databases">
        <authorList>
            <person name="Duangmal K."/>
            <person name="Teo W.F.A."/>
        </authorList>
    </citation>
    <scope>NUCLEOTIDE SEQUENCE [LARGE SCALE GENOMIC DNA]</scope>
    <source>
        <strain evidence="1 2">TBRC 6029</strain>
    </source>
</reference>
<dbReference type="OrthoDB" id="3631260at2"/>
<comment type="caution">
    <text evidence="1">The sequence shown here is derived from an EMBL/GenBank/DDBJ whole genome shotgun (WGS) entry which is preliminary data.</text>
</comment>
<accession>A0A558D6H8</accession>
<gene>
    <name evidence="1" type="ORF">FNH05_08240</name>
</gene>
<name>A0A558D6H8_9PSEU</name>
<dbReference type="EMBL" id="VJWX01000051">
    <property type="protein sequence ID" value="TVT56614.1"/>
    <property type="molecule type" value="Genomic_DNA"/>
</dbReference>
<dbReference type="Proteomes" id="UP000320011">
    <property type="component" value="Unassembled WGS sequence"/>
</dbReference>
<keyword evidence="2" id="KW-1185">Reference proteome</keyword>